<evidence type="ECO:0000256" key="2">
    <source>
        <dbReference type="ARBA" id="ARBA00007200"/>
    </source>
</evidence>
<evidence type="ECO:0000313" key="14">
    <source>
        <dbReference type="Proteomes" id="UP000515135"/>
    </source>
</evidence>
<proteinExistence type="inferred from homology"/>
<dbReference type="Gene3D" id="2.60.40.10">
    <property type="entry name" value="Immunoglobulins"/>
    <property type="match status" value="3"/>
</dbReference>
<evidence type="ECO:0000256" key="8">
    <source>
        <dbReference type="SAM" id="Phobius"/>
    </source>
</evidence>
<dbReference type="SUPFAM" id="SSF49723">
    <property type="entry name" value="Lipase/lipooxygenase domain (PLAT/LH2 domain)"/>
    <property type="match status" value="1"/>
</dbReference>
<dbReference type="Gene3D" id="3.10.100.10">
    <property type="entry name" value="Mannose-Binding Protein A, subunit A"/>
    <property type="match status" value="1"/>
</dbReference>
<keyword evidence="6 8" id="KW-0472">Membrane</keyword>
<dbReference type="InterPro" id="IPR036392">
    <property type="entry name" value="PLAT/LH2_dom_sf"/>
</dbReference>
<keyword evidence="14" id="KW-1185">Reference proteome</keyword>
<dbReference type="Gene3D" id="2.60.120.200">
    <property type="match status" value="1"/>
</dbReference>
<dbReference type="SUPFAM" id="SSF49265">
    <property type="entry name" value="Fibronectin type III"/>
    <property type="match status" value="2"/>
</dbReference>
<dbReference type="InterPro" id="IPR013320">
    <property type="entry name" value="ConA-like_dom_sf"/>
</dbReference>
<dbReference type="InterPro" id="IPR051223">
    <property type="entry name" value="Polycystin"/>
</dbReference>
<dbReference type="PROSITE" id="PS50095">
    <property type="entry name" value="PLAT"/>
    <property type="match status" value="1"/>
</dbReference>
<dbReference type="InterPro" id="IPR036116">
    <property type="entry name" value="FN3_sf"/>
</dbReference>
<evidence type="ECO:0000256" key="9">
    <source>
        <dbReference type="SAM" id="SignalP"/>
    </source>
</evidence>
<feature type="chain" id="PRO_5027922891" evidence="9">
    <location>
        <begin position="22"/>
        <end position="1692"/>
    </location>
</feature>
<evidence type="ECO:0000313" key="15">
    <source>
        <dbReference type="RefSeq" id="XP_019621921.1"/>
    </source>
</evidence>
<evidence type="ECO:0000256" key="4">
    <source>
        <dbReference type="ARBA" id="ARBA00022729"/>
    </source>
</evidence>
<dbReference type="InterPro" id="IPR003961">
    <property type="entry name" value="FN3_dom"/>
</dbReference>
<dbReference type="InterPro" id="IPR001304">
    <property type="entry name" value="C-type_lectin-like"/>
</dbReference>
<reference evidence="15" key="1">
    <citation type="submission" date="2025-08" db="UniProtKB">
        <authorList>
            <consortium name="RefSeq"/>
        </authorList>
    </citation>
    <scope>IDENTIFICATION</scope>
    <source>
        <tissue evidence="15">Gonad</tissue>
    </source>
</reference>
<dbReference type="PROSITE" id="PS50022">
    <property type="entry name" value="FA58C_3"/>
    <property type="match status" value="1"/>
</dbReference>
<dbReference type="PANTHER" id="PTHR10877">
    <property type="entry name" value="POLYCYSTIN FAMILY MEMBER"/>
    <property type="match status" value="1"/>
</dbReference>
<feature type="transmembrane region" description="Helical" evidence="8">
    <location>
        <begin position="1499"/>
        <end position="1519"/>
    </location>
</feature>
<feature type="domain" description="Fibronectin type-III" evidence="13">
    <location>
        <begin position="695"/>
        <end position="786"/>
    </location>
</feature>
<evidence type="ECO:0000256" key="5">
    <source>
        <dbReference type="ARBA" id="ARBA00022989"/>
    </source>
</evidence>
<evidence type="ECO:0000256" key="3">
    <source>
        <dbReference type="ARBA" id="ARBA00022692"/>
    </source>
</evidence>
<comment type="similarity">
    <text evidence="2">Belongs to the polycystin family.</text>
</comment>
<dbReference type="SUPFAM" id="SSF56436">
    <property type="entry name" value="C-type lectin-like"/>
    <property type="match status" value="1"/>
</dbReference>
<dbReference type="InterPro" id="IPR001024">
    <property type="entry name" value="PLAT/LH2_dom"/>
</dbReference>
<dbReference type="InterPro" id="IPR000421">
    <property type="entry name" value="FA58C"/>
</dbReference>
<comment type="subcellular location">
    <subcellularLocation>
        <location evidence="1">Membrane</location>
        <topology evidence="1">Multi-pass membrane protein</topology>
    </subcellularLocation>
</comment>
<dbReference type="Pfam" id="PF01477">
    <property type="entry name" value="PLAT"/>
    <property type="match status" value="1"/>
</dbReference>
<dbReference type="CDD" id="cd00037">
    <property type="entry name" value="CLECT"/>
    <property type="match status" value="1"/>
</dbReference>
<accession>A0A6P4YXD6</accession>
<feature type="signal peptide" evidence="9">
    <location>
        <begin position="1"/>
        <end position="21"/>
    </location>
</feature>
<dbReference type="InterPro" id="IPR016187">
    <property type="entry name" value="CTDL_fold"/>
</dbReference>
<dbReference type="Gene3D" id="2.40.180.10">
    <property type="entry name" value="Catalase core domain"/>
    <property type="match status" value="1"/>
</dbReference>
<evidence type="ECO:0000256" key="6">
    <source>
        <dbReference type="ARBA" id="ARBA00023136"/>
    </source>
</evidence>
<keyword evidence="3 8" id="KW-0812">Transmembrane</keyword>
<dbReference type="SMART" id="SM00034">
    <property type="entry name" value="CLECT"/>
    <property type="match status" value="1"/>
</dbReference>
<comment type="caution">
    <text evidence="7">Lacks conserved residue(s) required for the propagation of feature annotation.</text>
</comment>
<feature type="domain" description="F5/8 type C" evidence="10">
    <location>
        <begin position="147"/>
        <end position="299"/>
    </location>
</feature>
<dbReference type="SUPFAM" id="SSF49899">
    <property type="entry name" value="Concanavalin A-like lectins/glucanases"/>
    <property type="match status" value="1"/>
</dbReference>
<protein>
    <submittedName>
        <fullName evidence="15">Uncharacterized protein LOC109468117</fullName>
    </submittedName>
</protein>
<dbReference type="GO" id="GO:0050982">
    <property type="term" value="P:detection of mechanical stimulus"/>
    <property type="evidence" value="ECO:0007669"/>
    <property type="project" value="TreeGrafter"/>
</dbReference>
<feature type="domain" description="PLAT" evidence="12">
    <location>
        <begin position="1069"/>
        <end position="1187"/>
    </location>
</feature>
<evidence type="ECO:0000256" key="1">
    <source>
        <dbReference type="ARBA" id="ARBA00004141"/>
    </source>
</evidence>
<evidence type="ECO:0000259" key="10">
    <source>
        <dbReference type="PROSITE" id="PS50022"/>
    </source>
</evidence>
<dbReference type="PROSITE" id="PS50041">
    <property type="entry name" value="C_TYPE_LECTIN_2"/>
    <property type="match status" value="1"/>
</dbReference>
<feature type="domain" description="C-type lectin" evidence="11">
    <location>
        <begin position="38"/>
        <end position="160"/>
    </location>
</feature>
<organism evidence="14 15">
    <name type="scientific">Branchiostoma belcheri</name>
    <name type="common">Amphioxus</name>
    <dbReference type="NCBI Taxonomy" id="7741"/>
    <lineage>
        <taxon>Eukaryota</taxon>
        <taxon>Metazoa</taxon>
        <taxon>Chordata</taxon>
        <taxon>Cephalochordata</taxon>
        <taxon>Leptocardii</taxon>
        <taxon>Amphioxiformes</taxon>
        <taxon>Branchiostomatidae</taxon>
        <taxon>Branchiostoma</taxon>
    </lineage>
</organism>
<name>A0A6P4YXD6_BRABE</name>
<dbReference type="PANTHER" id="PTHR10877:SF194">
    <property type="entry name" value="LOCATION OF VULVA DEFECTIVE 1"/>
    <property type="match status" value="1"/>
</dbReference>
<dbReference type="SUPFAM" id="SSF49785">
    <property type="entry name" value="Galactose-binding domain-like"/>
    <property type="match status" value="1"/>
</dbReference>
<dbReference type="SMART" id="SM00308">
    <property type="entry name" value="LH2"/>
    <property type="match status" value="1"/>
</dbReference>
<evidence type="ECO:0000259" key="12">
    <source>
        <dbReference type="PROSITE" id="PS50095"/>
    </source>
</evidence>
<gene>
    <name evidence="15" type="primary">LOC109468117</name>
</gene>
<dbReference type="InterPro" id="IPR013783">
    <property type="entry name" value="Ig-like_fold"/>
</dbReference>
<feature type="domain" description="Fibronectin type-III" evidence="13">
    <location>
        <begin position="606"/>
        <end position="694"/>
    </location>
</feature>
<dbReference type="Gene3D" id="2.60.120.260">
    <property type="entry name" value="Galactose-binding domain-like"/>
    <property type="match status" value="1"/>
</dbReference>
<dbReference type="InterPro" id="IPR008979">
    <property type="entry name" value="Galactose-bd-like_sf"/>
</dbReference>
<evidence type="ECO:0000259" key="11">
    <source>
        <dbReference type="PROSITE" id="PS50041"/>
    </source>
</evidence>
<dbReference type="Proteomes" id="UP000515135">
    <property type="component" value="Unplaced"/>
</dbReference>
<sequence>MLSTFVALVTVLAFQIHPTQAGWDLPASCPTNGHLSLPNGKRYVAPSDEQVDYATAQARCAAEGGTVALPLDTNEQAYLVFFKNCLNQNAQFWLGLSRPVGTWVDSQGSALGGFSAWAPGEPDERTKLCSRLVFGAQSNSERRNKWADAPCGESFRYICKTNGWLTGNTSWIVDASGNDATRALDGDAGSFWNPPGPPGISQDWYMVLDLGQPYNLTRLAVNSYGDTTHDVAAFKLQKAQVWIPYTWEDVATVRYVQGGTNQRQEFGGFQGTARYWKFTIMRTHSIYQPWFGELNLYGFSSADAVGVWPLNSQYGASDRTGNGNDGVARGTQLAPGPNGDPDGAFLFSGTANSYIDIPNNGKLDVQYSYTILAHIYPTGQAGPIFNYVGTNGQWAAHLWHLTPQHLYMRALGRDGHHPEGVGANVLQQHAWNYVGGTYDSSTGFAILWNNGQAVAQVQVGVPSVATQYPVRVAVRAGDSRYFAGRIACIQLYNYAMTQEQIEAAWETCFPRATPPPENFRITTITGTSVTAAWTPTSNLIAFGYRVWIREGDSADTLFTHYLPIIQTEVTFQNLIPATEYIISATTINMYVEGPDVIATVITATEPPSELDVEDRTIDTVAISWQPPKGVIVEYSISYTGNGRGTSVTSPGDTHTCVLTGLIPGTRYDIALVAVSRVGRSVAVTTSVLTETDPPSAVDISNLSSTWMVLEWTAPQARVVSYKITVSQKFSEETFSVDGSKTSYNVTDLLPETDYVIKMAAVGEHGRSVEVTCSKQTDKTTYSTSPAQTTAGTDEKLQHILQGMDQSQLESGKPEDILSVMNSINDVITAGAQSSMPSSVMEDISALVETLASASRGAQGASVTSMAAIADALTKTASAVIDMLPEQQPPIMTSSNILESELIDLGSADVSPKQQLKMLKDKQKENEDMERNMPPKDDSDYRLWMSAAGCSSWEETTEQWGLEQCDANLDIHNNVFHCQCRTVGSSIAVGTMTLPVPNSIDFINAFKNFSKVGENAVVFSIVVSEFILYVLLMVLLCVDFNRLRCKTPQDQRNTLPKVSLIPPDRMPAPHVYQLTVTTGSMFGAGTTSRVAFQLFGSEGTTPIKMLNPRGEALVRGSTLHFIMPVRESLGEVLLLHIWHDNSGEGDTASWFLENFLVRDIEKDVVSYFCCHDWLAEDKGDGEVQRVVHETPKEELSSFSNVFTEATSNLFYDQQLWTSVIATSPGSSFTQAQRLSCCFTLLNTMMLASAMWYQTDDTTDDTRVYNLGVARFTAEIVVLAAVLSAVCSLPFLARPPGIRKEDLKLNLWNSAAPKKIHPPTKPNCQAAKKKRELGKKSTKTFKELLLLVVFVVVLFYIAQTNNDQRIFYETGTLSTAVLREYDTIRTPDQFYTWAEEVLLPTLYPSAWYNGRKMKFLDRQFAQNTESFRVGPPRLNQDRRRPGDLGFESFVDLTTAEWWDACFTHSVGIVVFINTVALLRVVRFSQTIAKLLALPGIMKDELLSFLIVAAVAFMSFISAAYLIFGSHLKSYSDLYHTTFALFEMMLGRFFANDMLEANPLIGPIFFSAFMVCIFTLLMNFLMSIVCDAISADVAVDHDQDLADHMWSSVCAKFGLHSPPRLEEEPDELKMEKLQENLRIIREQLDESLDICESILPSRRRSNLDGPSLRANRTATHHVINTRCEVKIVIQHAEDD</sequence>
<dbReference type="GO" id="GO:0016020">
    <property type="term" value="C:membrane"/>
    <property type="evidence" value="ECO:0007669"/>
    <property type="project" value="UniProtKB-SubCell"/>
</dbReference>
<feature type="transmembrane region" description="Helical" evidence="8">
    <location>
        <begin position="1271"/>
        <end position="1291"/>
    </location>
</feature>
<feature type="transmembrane region" description="Helical" evidence="8">
    <location>
        <begin position="1015"/>
        <end position="1037"/>
    </location>
</feature>
<dbReference type="SMART" id="SM00060">
    <property type="entry name" value="FN3"/>
    <property type="match status" value="3"/>
</dbReference>
<dbReference type="OrthoDB" id="5843172at2759"/>
<evidence type="ECO:0000259" key="13">
    <source>
        <dbReference type="PROSITE" id="PS50853"/>
    </source>
</evidence>
<dbReference type="CDD" id="cd00063">
    <property type="entry name" value="FN3"/>
    <property type="match status" value="3"/>
</dbReference>
<feature type="transmembrane region" description="Helical" evidence="8">
    <location>
        <begin position="1233"/>
        <end position="1251"/>
    </location>
</feature>
<feature type="transmembrane region" description="Helical" evidence="8">
    <location>
        <begin position="1560"/>
        <end position="1579"/>
    </location>
</feature>
<dbReference type="GeneID" id="109468117"/>
<dbReference type="KEGG" id="bbel:109468117"/>
<dbReference type="InterPro" id="IPR016186">
    <property type="entry name" value="C-type_lectin-like/link_sf"/>
</dbReference>
<dbReference type="Pfam" id="PF08016">
    <property type="entry name" value="PKD_channel"/>
    <property type="match status" value="1"/>
</dbReference>
<dbReference type="Pfam" id="PF13385">
    <property type="entry name" value="Laminin_G_3"/>
    <property type="match status" value="1"/>
</dbReference>
<feature type="domain" description="Fibronectin type-III" evidence="13">
    <location>
        <begin position="515"/>
        <end position="605"/>
    </location>
</feature>
<dbReference type="PROSITE" id="PS50853">
    <property type="entry name" value="FN3"/>
    <property type="match status" value="3"/>
</dbReference>
<feature type="transmembrane region" description="Helical" evidence="8">
    <location>
        <begin position="1338"/>
        <end position="1356"/>
    </location>
</feature>
<keyword evidence="4 9" id="KW-0732">Signal</keyword>
<keyword evidence="5 8" id="KW-1133">Transmembrane helix</keyword>
<dbReference type="RefSeq" id="XP_019621921.1">
    <property type="nucleotide sequence ID" value="XM_019766362.1"/>
</dbReference>
<feature type="transmembrane region" description="Helical" evidence="8">
    <location>
        <begin position="1460"/>
        <end position="1479"/>
    </location>
</feature>
<dbReference type="Pfam" id="PF00059">
    <property type="entry name" value="Lectin_C"/>
    <property type="match status" value="1"/>
</dbReference>
<dbReference type="Pfam" id="PF00041">
    <property type="entry name" value="fn3"/>
    <property type="match status" value="3"/>
</dbReference>
<dbReference type="InterPro" id="IPR013122">
    <property type="entry name" value="PKD1_2_channel"/>
</dbReference>
<dbReference type="GO" id="GO:0005262">
    <property type="term" value="F:calcium channel activity"/>
    <property type="evidence" value="ECO:0007669"/>
    <property type="project" value="TreeGrafter"/>
</dbReference>
<evidence type="ECO:0000256" key="7">
    <source>
        <dbReference type="PROSITE-ProRule" id="PRU00152"/>
    </source>
</evidence>